<name>A0A1M4VFL3_9HYPH</name>
<dbReference type="Proteomes" id="UP000184485">
    <property type="component" value="Unassembled WGS sequence"/>
</dbReference>
<evidence type="ECO:0000313" key="3">
    <source>
        <dbReference type="EMBL" id="SHE67613.1"/>
    </source>
</evidence>
<feature type="domain" description="Terminase large subunit GpA endonuclease" evidence="2">
    <location>
        <begin position="302"/>
        <end position="593"/>
    </location>
</feature>
<dbReference type="STRING" id="1122133.SAMN02745157_0689"/>
<reference evidence="3 4" key="1">
    <citation type="submission" date="2016-11" db="EMBL/GenBank/DDBJ databases">
        <authorList>
            <person name="Jaros S."/>
            <person name="Januszkiewicz K."/>
            <person name="Wedrychowicz H."/>
        </authorList>
    </citation>
    <scope>NUCLEOTIDE SEQUENCE [LARGE SCALE GENOMIC DNA]</scope>
    <source>
        <strain evidence="3 4">DSM 19436</strain>
    </source>
</reference>
<dbReference type="Gene3D" id="3.40.50.300">
    <property type="entry name" value="P-loop containing nucleotide triphosphate hydrolases"/>
    <property type="match status" value="1"/>
</dbReference>
<dbReference type="GO" id="GO:0016887">
    <property type="term" value="F:ATP hydrolysis activity"/>
    <property type="evidence" value="ECO:0007669"/>
    <property type="project" value="InterPro"/>
</dbReference>
<dbReference type="Pfam" id="PF20454">
    <property type="entry name" value="GpA_nuclease"/>
    <property type="match status" value="1"/>
</dbReference>
<gene>
    <name evidence="3" type="ORF">SAMN02745157_0689</name>
</gene>
<organism evidence="3 4">
    <name type="scientific">Kaistia soli DSM 19436</name>
    <dbReference type="NCBI Taxonomy" id="1122133"/>
    <lineage>
        <taxon>Bacteria</taxon>
        <taxon>Pseudomonadati</taxon>
        <taxon>Pseudomonadota</taxon>
        <taxon>Alphaproteobacteria</taxon>
        <taxon>Hyphomicrobiales</taxon>
        <taxon>Kaistiaceae</taxon>
        <taxon>Kaistia</taxon>
    </lineage>
</organism>
<dbReference type="OrthoDB" id="5181253at2"/>
<keyword evidence="4" id="KW-1185">Reference proteome</keyword>
<proteinExistence type="predicted"/>
<accession>A0A1M4VFL3</accession>
<evidence type="ECO:0000313" key="4">
    <source>
        <dbReference type="Proteomes" id="UP000184485"/>
    </source>
</evidence>
<evidence type="ECO:0000259" key="2">
    <source>
        <dbReference type="Pfam" id="PF20454"/>
    </source>
</evidence>
<sequence length="664" mass="73026">MALGFPPVLGLIVSAVVQVVAPPAPLVPSVWMTDHLFVPDGPRAGGRWDKDLTPYVAEIVDTLGPESPHTMAVCRKSAQTGVSIAAIGLAASYIDRAPCRIGYALPTIDAVQEFNREKLTPTIDNTKELKARIRPQTARSGLGSTVTTKPFSGGSLRLINANAAGELKSKTLKVGIGDEVDEWADNLDGQGDPWELFLNRFISFHATGDYRVLALSTPTLLGSSRIDALYLRGDQRRWHIDCPQCGDAIVLEFQHLKFERKPPYLAHYVAPCCGRPIEHHEKAALVREGRFVPTNADGLYPSFHVDALISQLTTWDKIAEAWLLAEGIEQKEKAFFNNVLGLPYEIRGDAPDHVRLLERRDDYSENIIPPLGLLFVAAADVQHSGIWVEAVAFAPDRRSWSITARFLEGDTTDPQSGAFLKLAAFYDERFKDAYGNDRQIDALAIDAGDGGRANQVYAFTRSRARAYAIKGVPGWNRPAIGTPTDVAITLKGVKIKGRSRLWPVGTWSLKAEFYANLRKDGRKAGQEIDPPGYCHFGEHNDLGYFKQITAEYLAEQSVRGRTTVAWKRTGPNHLLDARVYAMAMAEHLGLTRKTKQEWQALARIYAPSADDGSLFATAPLVAERDAAPAVAPTTVAAEFARSIEQKRSVVRTAPVRRVRSKGIS</sequence>
<feature type="domain" description="Phage terminase large subunit GpA ATPase" evidence="1">
    <location>
        <begin position="46"/>
        <end position="290"/>
    </location>
</feature>
<dbReference type="AlphaFoldDB" id="A0A1M4VFL3"/>
<evidence type="ECO:0000259" key="1">
    <source>
        <dbReference type="Pfam" id="PF05876"/>
    </source>
</evidence>
<dbReference type="InterPro" id="IPR046453">
    <property type="entry name" value="GpA_ATPase"/>
</dbReference>
<dbReference type="EMBL" id="FQUP01000001">
    <property type="protein sequence ID" value="SHE67613.1"/>
    <property type="molecule type" value="Genomic_DNA"/>
</dbReference>
<dbReference type="InterPro" id="IPR046454">
    <property type="entry name" value="GpA_endonuclease"/>
</dbReference>
<dbReference type="GO" id="GO:0004519">
    <property type="term" value="F:endonuclease activity"/>
    <property type="evidence" value="ECO:0007669"/>
    <property type="project" value="InterPro"/>
</dbReference>
<dbReference type="InterPro" id="IPR027417">
    <property type="entry name" value="P-loop_NTPase"/>
</dbReference>
<protein>
    <submittedName>
        <fullName evidence="3">Phage terminase, large subunit GpA</fullName>
    </submittedName>
</protein>
<dbReference type="RefSeq" id="WP_073051369.1">
    <property type="nucleotide sequence ID" value="NZ_FQUP01000001.1"/>
</dbReference>
<dbReference type="Pfam" id="PF05876">
    <property type="entry name" value="GpA_ATPase"/>
    <property type="match status" value="1"/>
</dbReference>